<evidence type="ECO:0000259" key="2">
    <source>
        <dbReference type="Pfam" id="PF18701"/>
    </source>
</evidence>
<evidence type="ECO:0000256" key="1">
    <source>
        <dbReference type="SAM" id="MobiDB-lite"/>
    </source>
</evidence>
<name>A0ABR1EGX9_NECAM</name>
<dbReference type="Pfam" id="PF18701">
    <property type="entry name" value="DUF5641"/>
    <property type="match status" value="1"/>
</dbReference>
<proteinExistence type="predicted"/>
<comment type="caution">
    <text evidence="3">The sequence shown here is derived from an EMBL/GenBank/DDBJ whole genome shotgun (WGS) entry which is preliminary data.</text>
</comment>
<evidence type="ECO:0000313" key="3">
    <source>
        <dbReference type="EMBL" id="KAK6761875.1"/>
    </source>
</evidence>
<keyword evidence="4" id="KW-1185">Reference proteome</keyword>
<feature type="region of interest" description="Disordered" evidence="1">
    <location>
        <begin position="160"/>
        <end position="188"/>
    </location>
</feature>
<organism evidence="3 4">
    <name type="scientific">Necator americanus</name>
    <name type="common">Human hookworm</name>
    <dbReference type="NCBI Taxonomy" id="51031"/>
    <lineage>
        <taxon>Eukaryota</taxon>
        <taxon>Metazoa</taxon>
        <taxon>Ecdysozoa</taxon>
        <taxon>Nematoda</taxon>
        <taxon>Chromadorea</taxon>
        <taxon>Rhabditida</taxon>
        <taxon>Rhabditina</taxon>
        <taxon>Rhabditomorpha</taxon>
        <taxon>Strongyloidea</taxon>
        <taxon>Ancylostomatidae</taxon>
        <taxon>Bunostominae</taxon>
        <taxon>Necator</taxon>
    </lineage>
</organism>
<gene>
    <name evidence="3" type="primary">Necator_chrX.g22987</name>
    <name evidence="3" type="ORF">RB195_022824</name>
</gene>
<accession>A0ABR1EGX9</accession>
<feature type="domain" description="DUF5641" evidence="2">
    <location>
        <begin position="57"/>
        <end position="147"/>
    </location>
</feature>
<sequence>MISLHLSIGSRSHQAPVIGIQLSHPLGSEDPPYLPPIEAAVINTKRQAIAALEVSYKLTGKFWNTWQTQYLTALREKHTREVSHKKGCSQTPEVGTLVLICDSLQPRHSWKDGVIHPVIANIEGKIREVVVRLPSQRLIRRPVNLLVPWNLMITAVVRKKSRRSPNQRNRHQQNRLNKETNQTVTRQY</sequence>
<feature type="compositionally biased region" description="Polar residues" evidence="1">
    <location>
        <begin position="179"/>
        <end position="188"/>
    </location>
</feature>
<dbReference type="InterPro" id="IPR040676">
    <property type="entry name" value="DUF5641"/>
</dbReference>
<feature type="compositionally biased region" description="Basic residues" evidence="1">
    <location>
        <begin position="160"/>
        <end position="173"/>
    </location>
</feature>
<dbReference type="Proteomes" id="UP001303046">
    <property type="component" value="Unassembled WGS sequence"/>
</dbReference>
<evidence type="ECO:0000313" key="4">
    <source>
        <dbReference type="Proteomes" id="UP001303046"/>
    </source>
</evidence>
<protein>
    <recommendedName>
        <fullName evidence="2">DUF5641 domain-containing protein</fullName>
    </recommendedName>
</protein>
<reference evidence="3 4" key="1">
    <citation type="submission" date="2023-08" db="EMBL/GenBank/DDBJ databases">
        <title>A Necator americanus chromosomal reference genome.</title>
        <authorList>
            <person name="Ilik V."/>
            <person name="Petrzelkova K.J."/>
            <person name="Pardy F."/>
            <person name="Fuh T."/>
            <person name="Niatou-Singa F.S."/>
            <person name="Gouil Q."/>
            <person name="Baker L."/>
            <person name="Ritchie M.E."/>
            <person name="Jex A.R."/>
            <person name="Gazzola D."/>
            <person name="Li H."/>
            <person name="Toshio Fujiwara R."/>
            <person name="Zhan B."/>
            <person name="Aroian R.V."/>
            <person name="Pafco B."/>
            <person name="Schwarz E.M."/>
        </authorList>
    </citation>
    <scope>NUCLEOTIDE SEQUENCE [LARGE SCALE GENOMIC DNA]</scope>
    <source>
        <strain evidence="3 4">Aroian</strain>
        <tissue evidence="3">Whole animal</tissue>
    </source>
</reference>
<dbReference type="EMBL" id="JAVFWL010000006">
    <property type="protein sequence ID" value="KAK6761875.1"/>
    <property type="molecule type" value="Genomic_DNA"/>
</dbReference>